<dbReference type="InterPro" id="IPR018033">
    <property type="entry name" value="Deacylase_DtdA_archaea"/>
</dbReference>
<dbReference type="GO" id="GO:0008270">
    <property type="term" value="F:zinc ion binding"/>
    <property type="evidence" value="ECO:0007669"/>
    <property type="project" value="UniProtKB-UniRule"/>
</dbReference>
<comment type="cofactor">
    <cofactor evidence="4">
        <name>Zn(2+)</name>
        <dbReference type="ChEBI" id="CHEBI:29105"/>
    </cofactor>
    <text evidence="4">Binds 2 Zn(2+) ions per subunit.</text>
</comment>
<dbReference type="AlphaFoldDB" id="A0ABD6C671"/>
<protein>
    <recommendedName>
        <fullName evidence="4">D-aminoacyl-tRNA deacylase</fullName>
        <ecNumber evidence="4">3.1.1.96</ecNumber>
    </recommendedName>
</protein>
<dbReference type="PANTHER" id="PTHR34667">
    <property type="entry name" value="D-AMINOACYL-TRNA DEACYLASE"/>
    <property type="match status" value="1"/>
</dbReference>
<dbReference type="HAMAP" id="MF_00562">
    <property type="entry name" value="Deacylase_DtdA"/>
    <property type="match status" value="1"/>
</dbReference>
<evidence type="ECO:0000256" key="4">
    <source>
        <dbReference type="HAMAP-Rule" id="MF_00562"/>
    </source>
</evidence>
<dbReference type="Gene3D" id="3.40.50.10700">
    <property type="entry name" value="AF0625-like"/>
    <property type="match status" value="1"/>
</dbReference>
<comment type="caution">
    <text evidence="6">The sequence shown here is derived from an EMBL/GenBank/DDBJ whole genome shotgun (WGS) entry which is preliminary data.</text>
</comment>
<comment type="similarity">
    <text evidence="4">Belongs to the DtdA deacylase family.</text>
</comment>
<evidence type="ECO:0000256" key="5">
    <source>
        <dbReference type="SAM" id="MobiDB-lite"/>
    </source>
</evidence>
<feature type="compositionally biased region" description="Basic and acidic residues" evidence="5">
    <location>
        <begin position="205"/>
        <end position="214"/>
    </location>
</feature>
<dbReference type="PANTHER" id="PTHR34667:SF1">
    <property type="entry name" value="D-AMINOACYL-TRNA DEACYLASE"/>
    <property type="match status" value="1"/>
</dbReference>
<sequence>MIAIVVSRADSASVHIGEQLLAVGDWASHEDETRPDSAGGGRYYRTDGFELREFDDLHVDLDDPTDAFGADGEKPDFLVFVSRHSGDSGELLTAHVTGNFGPAPYGGEAETLSRAAPGAEKRVVAALASHAPSGYDVGIECTHHGPTDVSVPSLFVELGSDEPQWTDSNAARAVARAVLDLRGTGPALLAAASDEGGIDPQQGETDFRQGETEPRHVVGFGGGHYAPRFTRIVRETAWAVGHVGADWPLGEMGAPDANRNVIEQAFERSRADLAVVEGDRPALKQVIADLGHRVVSETWVRTVGDRPLALVEQLERDLATVDAGLRFGDVTPASASDSDALQICELPAALLSRAQGVDADATRATVESSTVAFETEQAGTRAVGRAAFATDAATPGYADLVAELAAVLERRYDEVKFEYDSIVAADDAAERDSPADAEPTVVVARETAFDPALAAERGVPEGPAFGRLADGDAVEGDGETIEPADVSRTRVDRFSIPTDGATDDGPADDEADDRHA</sequence>
<comment type="subunit">
    <text evidence="4">Monomer.</text>
</comment>
<evidence type="ECO:0000256" key="3">
    <source>
        <dbReference type="ARBA" id="ARBA00022833"/>
    </source>
</evidence>
<accession>A0ABD6C671</accession>
<dbReference type="SUPFAM" id="SSF142535">
    <property type="entry name" value="AF0625-like"/>
    <property type="match status" value="1"/>
</dbReference>
<dbReference type="NCBIfam" id="NF011435">
    <property type="entry name" value="PRK14866.1-1"/>
    <property type="match status" value="1"/>
</dbReference>
<evidence type="ECO:0000313" key="7">
    <source>
        <dbReference type="Proteomes" id="UP001597185"/>
    </source>
</evidence>
<evidence type="ECO:0000313" key="6">
    <source>
        <dbReference type="EMBL" id="MFD1571888.1"/>
    </source>
</evidence>
<evidence type="ECO:0000256" key="2">
    <source>
        <dbReference type="ARBA" id="ARBA00022801"/>
    </source>
</evidence>
<feature type="region of interest" description="Disordered" evidence="5">
    <location>
        <begin position="192"/>
        <end position="214"/>
    </location>
</feature>
<feature type="region of interest" description="Disordered" evidence="5">
    <location>
        <begin position="457"/>
        <end position="516"/>
    </location>
</feature>
<dbReference type="Gene3D" id="3.40.630.50">
    <property type="entry name" value="AF0625-like"/>
    <property type="match status" value="1"/>
</dbReference>
<organism evidence="6 7">
    <name type="scientific">Halorubrum laminariae</name>
    <dbReference type="NCBI Taxonomy" id="1433523"/>
    <lineage>
        <taxon>Archaea</taxon>
        <taxon>Methanobacteriati</taxon>
        <taxon>Methanobacteriota</taxon>
        <taxon>Stenosarchaea group</taxon>
        <taxon>Halobacteria</taxon>
        <taxon>Halobacteriales</taxon>
        <taxon>Haloferacaceae</taxon>
        <taxon>Halorubrum</taxon>
    </lineage>
</organism>
<gene>
    <name evidence="4" type="primary">dtdA</name>
    <name evidence="6" type="ORF">ACFR9T_15095</name>
</gene>
<dbReference type="GO" id="GO:0019478">
    <property type="term" value="P:D-amino acid catabolic process"/>
    <property type="evidence" value="ECO:0007669"/>
    <property type="project" value="UniProtKB-UniRule"/>
</dbReference>
<keyword evidence="1 4" id="KW-0479">Metal-binding</keyword>
<dbReference type="EMBL" id="JBHUDB010000018">
    <property type="protein sequence ID" value="MFD1571888.1"/>
    <property type="molecule type" value="Genomic_DNA"/>
</dbReference>
<feature type="compositionally biased region" description="Acidic residues" evidence="5">
    <location>
        <begin position="472"/>
        <end position="482"/>
    </location>
</feature>
<evidence type="ECO:0000256" key="1">
    <source>
        <dbReference type="ARBA" id="ARBA00022723"/>
    </source>
</evidence>
<keyword evidence="2 4" id="KW-0378">Hydrolase</keyword>
<reference evidence="6 7" key="1">
    <citation type="journal article" date="2019" name="Int. J. Syst. Evol. Microbiol.">
        <title>The Global Catalogue of Microorganisms (GCM) 10K type strain sequencing project: providing services to taxonomists for standard genome sequencing and annotation.</title>
        <authorList>
            <consortium name="The Broad Institute Genomics Platform"/>
            <consortium name="The Broad Institute Genome Sequencing Center for Infectious Disease"/>
            <person name="Wu L."/>
            <person name="Ma J."/>
        </authorList>
    </citation>
    <scope>NUCLEOTIDE SEQUENCE [LARGE SCALE GENOMIC DNA]</scope>
    <source>
        <strain evidence="6 7">CGMCC 1.12689</strain>
    </source>
</reference>
<feature type="compositionally biased region" description="Acidic residues" evidence="5">
    <location>
        <begin position="501"/>
        <end position="516"/>
    </location>
</feature>
<comment type="catalytic activity">
    <reaction evidence="4">
        <text>glycyl-tRNA(Ala) + H2O = tRNA(Ala) + glycine + H(+)</text>
        <dbReference type="Rhea" id="RHEA:53744"/>
        <dbReference type="Rhea" id="RHEA-COMP:9657"/>
        <dbReference type="Rhea" id="RHEA-COMP:13640"/>
        <dbReference type="ChEBI" id="CHEBI:15377"/>
        <dbReference type="ChEBI" id="CHEBI:15378"/>
        <dbReference type="ChEBI" id="CHEBI:57305"/>
        <dbReference type="ChEBI" id="CHEBI:78442"/>
        <dbReference type="ChEBI" id="CHEBI:78522"/>
        <dbReference type="EC" id="3.1.1.96"/>
    </reaction>
</comment>
<dbReference type="GO" id="GO:0051499">
    <property type="term" value="F:D-aminoacyl-tRNA deacylase activity"/>
    <property type="evidence" value="ECO:0007669"/>
    <property type="project" value="UniProtKB-UniRule"/>
</dbReference>
<dbReference type="InterPro" id="IPR007508">
    <property type="entry name" value="DtdA"/>
</dbReference>
<dbReference type="EC" id="3.1.1.96" evidence="4"/>
<dbReference type="Pfam" id="PF04414">
    <property type="entry name" value="tRNA_deacylase"/>
    <property type="match status" value="1"/>
</dbReference>
<keyword evidence="3 4" id="KW-0862">Zinc</keyword>
<comment type="catalytic activity">
    <reaction evidence="4">
        <text>a D-aminoacyl-tRNA + H2O = a tRNA + a D-alpha-amino acid + H(+)</text>
        <dbReference type="Rhea" id="RHEA:13953"/>
        <dbReference type="Rhea" id="RHEA-COMP:10123"/>
        <dbReference type="Rhea" id="RHEA-COMP:10124"/>
        <dbReference type="ChEBI" id="CHEBI:15377"/>
        <dbReference type="ChEBI" id="CHEBI:15378"/>
        <dbReference type="ChEBI" id="CHEBI:59871"/>
        <dbReference type="ChEBI" id="CHEBI:78442"/>
        <dbReference type="ChEBI" id="CHEBI:79333"/>
        <dbReference type="EC" id="3.1.1.96"/>
    </reaction>
</comment>
<proteinExistence type="inferred from homology"/>
<keyword evidence="7" id="KW-1185">Reference proteome</keyword>
<comment type="function">
    <text evidence="4">D-aminoacyl-tRNA deacylase with broad substrate specificity. By recycling D-aminoacyl-tRNA to D-amino acids and free tRNA molecules, this enzyme counteracts the toxicity associated with the formation of D-aminoacyl-tRNA entities in vivo.</text>
</comment>
<dbReference type="RefSeq" id="WP_256418898.1">
    <property type="nucleotide sequence ID" value="NZ_JANHDL010000009.1"/>
</dbReference>
<dbReference type="Proteomes" id="UP001597185">
    <property type="component" value="Unassembled WGS sequence"/>
</dbReference>
<name>A0ABD6C671_9EURY</name>